<evidence type="ECO:0000313" key="1">
    <source>
        <dbReference type="EMBL" id="CAD2195681.1"/>
    </source>
</evidence>
<dbReference type="EMBL" id="CAJEWN010001236">
    <property type="protein sequence ID" value="CAD2195681.1"/>
    <property type="molecule type" value="Genomic_DNA"/>
</dbReference>
<dbReference type="AlphaFoldDB" id="A0A6V7X8K3"/>
<sequence length="167" mass="19840">MIFKRRLLKLNNIFILYSFIFCLLMRAKWTTININNDLIHIFITRSFYYDYITINETKFEKSLIVIFNAEKKIPISRLRNGAVCIIYNPNGVRTWRRAFIEGIIGERPDFECKISVYRLFCPQLPIKKNDNIEDIDVAIRLTLNAEPFHVNFLIINIVSKIIFCIKK</sequence>
<gene>
    <name evidence="1" type="ORF">MENT_LOCUS48790</name>
</gene>
<organism evidence="1 2">
    <name type="scientific">Meloidogyne enterolobii</name>
    <name type="common">Root-knot nematode worm</name>
    <name type="synonym">Meloidogyne mayaguensis</name>
    <dbReference type="NCBI Taxonomy" id="390850"/>
    <lineage>
        <taxon>Eukaryota</taxon>
        <taxon>Metazoa</taxon>
        <taxon>Ecdysozoa</taxon>
        <taxon>Nematoda</taxon>
        <taxon>Chromadorea</taxon>
        <taxon>Rhabditida</taxon>
        <taxon>Tylenchina</taxon>
        <taxon>Tylenchomorpha</taxon>
        <taxon>Tylenchoidea</taxon>
        <taxon>Meloidogynidae</taxon>
        <taxon>Meloidogyninae</taxon>
        <taxon>Meloidogyne</taxon>
    </lineage>
</organism>
<protein>
    <submittedName>
        <fullName evidence="1">Uncharacterized protein</fullName>
    </submittedName>
</protein>
<evidence type="ECO:0000313" key="2">
    <source>
        <dbReference type="Proteomes" id="UP000580250"/>
    </source>
</evidence>
<proteinExistence type="predicted"/>
<dbReference type="Proteomes" id="UP000580250">
    <property type="component" value="Unassembled WGS sequence"/>
</dbReference>
<comment type="caution">
    <text evidence="1">The sequence shown here is derived from an EMBL/GenBank/DDBJ whole genome shotgun (WGS) entry which is preliminary data.</text>
</comment>
<reference evidence="1 2" key="1">
    <citation type="submission" date="2020-08" db="EMBL/GenBank/DDBJ databases">
        <authorList>
            <person name="Koutsovoulos G."/>
            <person name="Danchin GJ E."/>
        </authorList>
    </citation>
    <scope>NUCLEOTIDE SEQUENCE [LARGE SCALE GENOMIC DNA]</scope>
</reference>
<accession>A0A6V7X8K3</accession>
<name>A0A6V7X8K3_MELEN</name>